<proteinExistence type="predicted"/>
<sequence length="120" mass="13106">MTNEPSGPDVAYVSAPDIAAEIEWIARHAYTPPTDASAVREFRLREAAALDRIALQEEAARPSEVAAESIATAVQAAESLATYDAKHGTLTYRGAELAGAEDFRAYVREEYRAWRHARAS</sequence>
<dbReference type="EMBL" id="JBHMQV010000009">
    <property type="protein sequence ID" value="MFC0847012.1"/>
    <property type="molecule type" value="Genomic_DNA"/>
</dbReference>
<accession>A0ABV6TMJ9</accession>
<dbReference type="Proteomes" id="UP001589887">
    <property type="component" value="Unassembled WGS sequence"/>
</dbReference>
<protein>
    <submittedName>
        <fullName evidence="1">Uncharacterized protein</fullName>
    </submittedName>
</protein>
<name>A0ABV6TMJ9_9ACTN</name>
<evidence type="ECO:0000313" key="1">
    <source>
        <dbReference type="EMBL" id="MFC0847012.1"/>
    </source>
</evidence>
<dbReference type="RefSeq" id="WP_394322017.1">
    <property type="nucleotide sequence ID" value="NZ_JBHMQV010000009.1"/>
</dbReference>
<reference evidence="1 2" key="1">
    <citation type="submission" date="2024-09" db="EMBL/GenBank/DDBJ databases">
        <authorList>
            <person name="Sun Q."/>
            <person name="Mori K."/>
        </authorList>
    </citation>
    <scope>NUCLEOTIDE SEQUENCE [LARGE SCALE GENOMIC DNA]</scope>
    <source>
        <strain evidence="1 2">JCM 4557</strain>
    </source>
</reference>
<organism evidence="1 2">
    <name type="scientific">Streptomyces noboritoensis</name>
    <dbReference type="NCBI Taxonomy" id="67337"/>
    <lineage>
        <taxon>Bacteria</taxon>
        <taxon>Bacillati</taxon>
        <taxon>Actinomycetota</taxon>
        <taxon>Actinomycetes</taxon>
        <taxon>Kitasatosporales</taxon>
        <taxon>Streptomycetaceae</taxon>
        <taxon>Streptomyces</taxon>
    </lineage>
</organism>
<gene>
    <name evidence="1" type="ORF">ACFH04_25315</name>
</gene>
<comment type="caution">
    <text evidence="1">The sequence shown here is derived from an EMBL/GenBank/DDBJ whole genome shotgun (WGS) entry which is preliminary data.</text>
</comment>
<keyword evidence="2" id="KW-1185">Reference proteome</keyword>
<evidence type="ECO:0000313" key="2">
    <source>
        <dbReference type="Proteomes" id="UP001589887"/>
    </source>
</evidence>